<dbReference type="CDD" id="cd18103">
    <property type="entry name" value="SpoU-like_RlmB"/>
    <property type="match status" value="1"/>
</dbReference>
<feature type="binding site" evidence="6">
    <location>
        <position position="197"/>
    </location>
    <ligand>
        <name>S-adenosyl-L-methionine</name>
        <dbReference type="ChEBI" id="CHEBI:59789"/>
    </ligand>
</feature>
<comment type="subcellular location">
    <subcellularLocation>
        <location evidence="6">Cytoplasm</location>
    </subcellularLocation>
</comment>
<dbReference type="SUPFAM" id="SSF75217">
    <property type="entry name" value="alpha/beta knot"/>
    <property type="match status" value="1"/>
</dbReference>
<comment type="similarity">
    <text evidence="6">Belongs to the class IV-like SAM-binding methyltransferase superfamily. RNA methyltransferase TrmH family. RlmB subfamily.</text>
</comment>
<comment type="catalytic activity">
    <reaction evidence="6">
        <text>guanosine(2251) in 23S rRNA + S-adenosyl-L-methionine = 2'-O-methylguanosine(2251) in 23S rRNA + S-adenosyl-L-homocysteine + H(+)</text>
        <dbReference type="Rhea" id="RHEA:24140"/>
        <dbReference type="Rhea" id="RHEA-COMP:10239"/>
        <dbReference type="Rhea" id="RHEA-COMP:10241"/>
        <dbReference type="ChEBI" id="CHEBI:15378"/>
        <dbReference type="ChEBI" id="CHEBI:57856"/>
        <dbReference type="ChEBI" id="CHEBI:59789"/>
        <dbReference type="ChEBI" id="CHEBI:74269"/>
        <dbReference type="ChEBI" id="CHEBI:74445"/>
        <dbReference type="EC" id="2.1.1.185"/>
    </reaction>
</comment>
<evidence type="ECO:0000256" key="3">
    <source>
        <dbReference type="ARBA" id="ARBA00022603"/>
    </source>
</evidence>
<dbReference type="Gene3D" id="3.30.1330.30">
    <property type="match status" value="1"/>
</dbReference>
<dbReference type="OrthoDB" id="9785673at2"/>
<dbReference type="InterPro" id="IPR001537">
    <property type="entry name" value="SpoU_MeTrfase"/>
</dbReference>
<dbReference type="Proteomes" id="UP000216885">
    <property type="component" value="Unassembled WGS sequence"/>
</dbReference>
<evidence type="ECO:0000256" key="1">
    <source>
        <dbReference type="ARBA" id="ARBA00022490"/>
    </source>
</evidence>
<gene>
    <name evidence="6" type="primary">rlmB</name>
    <name evidence="8" type="ORF">CAL20_14165</name>
</gene>
<dbReference type="FunFam" id="3.40.1280.10:FF:000008">
    <property type="entry name" value="Group 3 RNA methyltransferase TrmH"/>
    <property type="match status" value="1"/>
</dbReference>
<keyword evidence="4 6" id="KW-0808">Transferase</keyword>
<keyword evidence="3 6" id="KW-0489">Methyltransferase</keyword>
<dbReference type="Gene3D" id="3.40.1280.10">
    <property type="match status" value="1"/>
</dbReference>
<feature type="binding site" evidence="6">
    <location>
        <position position="226"/>
    </location>
    <ligand>
        <name>S-adenosyl-L-methionine</name>
        <dbReference type="ChEBI" id="CHEBI:59789"/>
    </ligand>
</feature>
<dbReference type="GO" id="GO:0005829">
    <property type="term" value="C:cytosol"/>
    <property type="evidence" value="ECO:0007669"/>
    <property type="project" value="TreeGrafter"/>
</dbReference>
<sequence>MASAQVLAGFHAVVARLRHAPESVKEIYVEASRRDKRMQGLIEQAERAGRRVHPVTMERLDGLARGTRHQGVVALAEERLLAVDVDEVLDTIEGPALLLVLDGVTDPHNLGACLRTADAAGVHAVIAPRDRAVGLNSTVQRVACGAADTVPYITVTNLARTLRALKERDVWVVGTDDQASESLHAVDARRSMAWVMGAEGEGMRRLTRETCDQLVTIPMLGSVESLNVSVASAVCLYESVRQRQA</sequence>
<dbReference type="EC" id="2.1.1.185" evidence="6"/>
<name>A0A261U4S1_9BORD</name>
<dbReference type="InterPro" id="IPR029028">
    <property type="entry name" value="Alpha/beta_knot_MTases"/>
</dbReference>
<keyword evidence="9" id="KW-1185">Reference proteome</keyword>
<evidence type="ECO:0000256" key="4">
    <source>
        <dbReference type="ARBA" id="ARBA00022679"/>
    </source>
</evidence>
<feature type="binding site" evidence="6">
    <location>
        <position position="217"/>
    </location>
    <ligand>
        <name>S-adenosyl-L-methionine</name>
        <dbReference type="ChEBI" id="CHEBI:59789"/>
    </ligand>
</feature>
<reference evidence="8 9" key="1">
    <citation type="submission" date="2017-05" db="EMBL/GenBank/DDBJ databases">
        <title>Complete and WGS of Bordetella genogroups.</title>
        <authorList>
            <person name="Spilker T."/>
            <person name="LiPuma J."/>
        </authorList>
    </citation>
    <scope>NUCLEOTIDE SEQUENCE [LARGE SCALE GENOMIC DNA]</scope>
    <source>
        <strain evidence="8 9">AU9919</strain>
    </source>
</reference>
<dbReference type="GO" id="GO:0003723">
    <property type="term" value="F:RNA binding"/>
    <property type="evidence" value="ECO:0007669"/>
    <property type="project" value="InterPro"/>
</dbReference>
<protein>
    <recommendedName>
        <fullName evidence="6">23S rRNA (guanosine-2'-O-)-methyltransferase RlmB</fullName>
        <ecNumber evidence="6">2.1.1.185</ecNumber>
    </recommendedName>
    <alternativeName>
        <fullName evidence="6">23S rRNA (guanosine2251 2'-O)-methyltransferase</fullName>
    </alternativeName>
    <alternativeName>
        <fullName evidence="6">23S rRNA Gm2251 2'-O-methyltransferase</fullName>
    </alternativeName>
</protein>
<evidence type="ECO:0000313" key="9">
    <source>
        <dbReference type="Proteomes" id="UP000216885"/>
    </source>
</evidence>
<keyword evidence="2 6" id="KW-0698">rRNA processing</keyword>
<evidence type="ECO:0000256" key="5">
    <source>
        <dbReference type="ARBA" id="ARBA00022691"/>
    </source>
</evidence>
<dbReference type="SMART" id="SM00967">
    <property type="entry name" value="SpoU_sub_bind"/>
    <property type="match status" value="1"/>
</dbReference>
<dbReference type="GO" id="GO:0070039">
    <property type="term" value="F:rRNA (guanosine-2'-O-)-methyltransferase activity"/>
    <property type="evidence" value="ECO:0007669"/>
    <property type="project" value="UniProtKB-UniRule"/>
</dbReference>
<dbReference type="Pfam" id="PF08032">
    <property type="entry name" value="SpoU_sub_bind"/>
    <property type="match status" value="1"/>
</dbReference>
<comment type="caution">
    <text evidence="8">The sequence shown here is derived from an EMBL/GenBank/DDBJ whole genome shotgun (WGS) entry which is preliminary data.</text>
</comment>
<dbReference type="SUPFAM" id="SSF55315">
    <property type="entry name" value="L30e-like"/>
    <property type="match status" value="1"/>
</dbReference>
<dbReference type="EMBL" id="NEVQ01000013">
    <property type="protein sequence ID" value="OZI56561.1"/>
    <property type="molecule type" value="Genomic_DNA"/>
</dbReference>
<organism evidence="8 9">
    <name type="scientific">Bordetella genomosp. 4</name>
    <dbReference type="NCBI Taxonomy" id="463044"/>
    <lineage>
        <taxon>Bacteria</taxon>
        <taxon>Pseudomonadati</taxon>
        <taxon>Pseudomonadota</taxon>
        <taxon>Betaproteobacteria</taxon>
        <taxon>Burkholderiales</taxon>
        <taxon>Alcaligenaceae</taxon>
        <taxon>Bordetella</taxon>
    </lineage>
</organism>
<dbReference type="PANTHER" id="PTHR46429">
    <property type="entry name" value="23S RRNA (GUANOSINE-2'-O-)-METHYLTRANSFERASE RLMB"/>
    <property type="match status" value="1"/>
</dbReference>
<evidence type="ECO:0000256" key="2">
    <source>
        <dbReference type="ARBA" id="ARBA00022552"/>
    </source>
</evidence>
<dbReference type="AlphaFoldDB" id="A0A261U4S1"/>
<dbReference type="NCBIfam" id="TIGR00186">
    <property type="entry name" value="rRNA_methyl_3"/>
    <property type="match status" value="1"/>
</dbReference>
<dbReference type="InterPro" id="IPR024915">
    <property type="entry name" value="23S_rRNA_MeTrfase_RlmB"/>
</dbReference>
<dbReference type="PANTHER" id="PTHR46429:SF1">
    <property type="entry name" value="23S RRNA (GUANOSINE-2'-O-)-METHYLTRANSFERASE RLMB"/>
    <property type="match status" value="1"/>
</dbReference>
<dbReference type="InterPro" id="IPR004441">
    <property type="entry name" value="rRNA_MeTrfase_TrmH"/>
</dbReference>
<comment type="function">
    <text evidence="6">Specifically methylates the ribose of guanosine 2251 in 23S rRNA.</text>
</comment>
<keyword evidence="5 6" id="KW-0949">S-adenosyl-L-methionine</keyword>
<dbReference type="HAMAP" id="MF_01887">
    <property type="entry name" value="23SrRNA_methyltr_B"/>
    <property type="match status" value="1"/>
</dbReference>
<evidence type="ECO:0000313" key="8">
    <source>
        <dbReference type="EMBL" id="OZI56561.1"/>
    </source>
</evidence>
<dbReference type="Pfam" id="PF00588">
    <property type="entry name" value="SpoU_methylase"/>
    <property type="match status" value="1"/>
</dbReference>
<dbReference type="InterPro" id="IPR013123">
    <property type="entry name" value="SpoU_subst-bd"/>
</dbReference>
<dbReference type="InterPro" id="IPR029026">
    <property type="entry name" value="tRNA_m1G_MTases_N"/>
</dbReference>
<feature type="domain" description="RNA 2-O ribose methyltransferase substrate binding" evidence="7">
    <location>
        <begin position="6"/>
        <end position="82"/>
    </location>
</feature>
<dbReference type="InterPro" id="IPR029064">
    <property type="entry name" value="Ribosomal_eL30-like_sf"/>
</dbReference>
<proteinExistence type="inferred from homology"/>
<accession>A0A261U4S1</accession>
<keyword evidence="1 6" id="KW-0963">Cytoplasm</keyword>
<dbReference type="RefSeq" id="WP_094821769.1">
    <property type="nucleotide sequence ID" value="NZ_NEVO01000008.1"/>
</dbReference>
<evidence type="ECO:0000256" key="6">
    <source>
        <dbReference type="HAMAP-Rule" id="MF_01887"/>
    </source>
</evidence>
<evidence type="ECO:0000259" key="7">
    <source>
        <dbReference type="SMART" id="SM00967"/>
    </source>
</evidence>